<gene>
    <name evidence="7" type="ORF">CJ030_MR7G008254</name>
</gene>
<comment type="caution">
    <text evidence="7">The sequence shown here is derived from an EMBL/GenBank/DDBJ whole genome shotgun (WGS) entry which is preliminary data.</text>
</comment>
<evidence type="ECO:0000256" key="4">
    <source>
        <dbReference type="ARBA" id="ARBA00022989"/>
    </source>
</evidence>
<keyword evidence="4 6" id="KW-1133">Transmembrane helix</keyword>
<feature type="transmembrane region" description="Helical" evidence="6">
    <location>
        <begin position="6"/>
        <end position="24"/>
    </location>
</feature>
<evidence type="ECO:0000256" key="6">
    <source>
        <dbReference type="SAM" id="Phobius"/>
    </source>
</evidence>
<name>A0A6A1V6L9_9ROSI</name>
<comment type="similarity">
    <text evidence="2">Belongs to the LIMR family.</text>
</comment>
<sequence length="722" mass="81974">MWVFYLISLPLTIGMVLITLKYFAGPDVPRYVLLTVGYTWFCSLSIIILVPADIWTTTTHHHNGGISFFWSFSYWSTLLLTWIVVPTIQGYEDAGDFTVTERLKTSIHENFVFYLCIGAIGLFGIILLILWRKKSGGILGLAMACSNTFGLVTGVFLLGFGLSEIPKGIWKNADWTARRKVLTHKVAKIAMQLDDAHQEFSNAIVIAQATSKQMSKRDPLKPYMNIIDDMLLQMLKEDPSFKPQGGRLGENDMDYDTDDKSMATLRRHLRRAREEYYRYRSEYVDVVLEAIQLEDTIKNYEHRHATGWKYISSFRPERMGTVGSLLDMLELMWRCILRKQLKKVLAIMLGCISAAILLAEATILPSGVDLSLFSILINAVRRHEVVVQVAAFIPLMYMCMCTYYSLFKIGRLMFYALTPRQTSSVSLLMICSMVARYAPPISYNFLNLIRLDGNAKTIFEQRMGNIDDAVPFFGKGFNNIYPLFMVIYTLLIASNFFDRVIEYLGNWKIFQFQNEKDDMDGFDQSGVMILQKERSGLEQGHKIGEHVIPLARNFSNISIDIESGSTSKERVVAELKVTDGIKDGKRVELKPLKEEALIETNREAIKKQTAVGEHKKNIASSTADANRSEIVAAGPPSGLASKWEAMKSGFQNLKSNIDAKRFSPSRQVQETKLYTHVSSSESLDEIFQRLKQPTAEHRGYDEDADSYLYYHGMGIGKMGPFR</sequence>
<feature type="transmembrane region" description="Helical" evidence="6">
    <location>
        <begin position="72"/>
        <end position="91"/>
    </location>
</feature>
<dbReference type="OrthoDB" id="203099at2759"/>
<accession>A0A6A1V6L9</accession>
<evidence type="ECO:0000256" key="2">
    <source>
        <dbReference type="ARBA" id="ARBA00010487"/>
    </source>
</evidence>
<feature type="transmembrane region" description="Helical" evidence="6">
    <location>
        <begin position="480"/>
        <end position="497"/>
    </location>
</feature>
<evidence type="ECO:0008006" key="9">
    <source>
        <dbReference type="Google" id="ProtNLM"/>
    </source>
</evidence>
<reference evidence="7 8" key="1">
    <citation type="journal article" date="2019" name="Plant Biotechnol. J.">
        <title>The red bayberry genome and genetic basis of sex determination.</title>
        <authorList>
            <person name="Jia H.M."/>
            <person name="Jia H.J."/>
            <person name="Cai Q.L."/>
            <person name="Wang Y."/>
            <person name="Zhao H.B."/>
            <person name="Yang W.F."/>
            <person name="Wang G.Y."/>
            <person name="Li Y.H."/>
            <person name="Zhan D.L."/>
            <person name="Shen Y.T."/>
            <person name="Niu Q.F."/>
            <person name="Chang L."/>
            <person name="Qiu J."/>
            <person name="Zhao L."/>
            <person name="Xie H.B."/>
            <person name="Fu W.Y."/>
            <person name="Jin J."/>
            <person name="Li X.W."/>
            <person name="Jiao Y."/>
            <person name="Zhou C.C."/>
            <person name="Tu T."/>
            <person name="Chai C.Y."/>
            <person name="Gao J.L."/>
            <person name="Fan L.J."/>
            <person name="van de Weg E."/>
            <person name="Wang J.Y."/>
            <person name="Gao Z.S."/>
        </authorList>
    </citation>
    <scope>NUCLEOTIDE SEQUENCE [LARGE SCALE GENOMIC DNA]</scope>
    <source>
        <tissue evidence="7">Leaves</tissue>
    </source>
</reference>
<feature type="transmembrane region" description="Helical" evidence="6">
    <location>
        <begin position="385"/>
        <end position="406"/>
    </location>
</feature>
<dbReference type="AlphaFoldDB" id="A0A6A1V6L9"/>
<dbReference type="PANTHER" id="PTHR21355:SF14">
    <property type="entry name" value="LMBR1 INTEGRAL MEMBRANE-LIKE PROTEIN"/>
    <property type="match status" value="1"/>
</dbReference>
<organism evidence="7 8">
    <name type="scientific">Morella rubra</name>
    <name type="common">Chinese bayberry</name>
    <dbReference type="NCBI Taxonomy" id="262757"/>
    <lineage>
        <taxon>Eukaryota</taxon>
        <taxon>Viridiplantae</taxon>
        <taxon>Streptophyta</taxon>
        <taxon>Embryophyta</taxon>
        <taxon>Tracheophyta</taxon>
        <taxon>Spermatophyta</taxon>
        <taxon>Magnoliopsida</taxon>
        <taxon>eudicotyledons</taxon>
        <taxon>Gunneridae</taxon>
        <taxon>Pentapetalae</taxon>
        <taxon>rosids</taxon>
        <taxon>fabids</taxon>
        <taxon>Fagales</taxon>
        <taxon>Myricaceae</taxon>
        <taxon>Morella</taxon>
    </lineage>
</organism>
<evidence type="ECO:0000256" key="1">
    <source>
        <dbReference type="ARBA" id="ARBA00004141"/>
    </source>
</evidence>
<feature type="transmembrane region" description="Helical" evidence="6">
    <location>
        <begin position="31"/>
        <end position="52"/>
    </location>
</feature>
<dbReference type="Pfam" id="PF04791">
    <property type="entry name" value="LMBR1"/>
    <property type="match status" value="1"/>
</dbReference>
<evidence type="ECO:0000313" key="7">
    <source>
        <dbReference type="EMBL" id="KAB1206830.1"/>
    </source>
</evidence>
<dbReference type="Proteomes" id="UP000516437">
    <property type="component" value="Chromosome 7"/>
</dbReference>
<feature type="transmembrane region" description="Helical" evidence="6">
    <location>
        <begin position="137"/>
        <end position="162"/>
    </location>
</feature>
<dbReference type="PANTHER" id="PTHR21355">
    <property type="entry name" value="G-PROTEIN COUPLED RECEPTOR-ASSOCIATED PROTEIN LMBRD2"/>
    <property type="match status" value="1"/>
</dbReference>
<feature type="transmembrane region" description="Helical" evidence="6">
    <location>
        <begin position="111"/>
        <end position="131"/>
    </location>
</feature>
<feature type="transmembrane region" description="Helical" evidence="6">
    <location>
        <begin position="344"/>
        <end position="365"/>
    </location>
</feature>
<dbReference type="GO" id="GO:0016020">
    <property type="term" value="C:membrane"/>
    <property type="evidence" value="ECO:0007669"/>
    <property type="project" value="UniProtKB-SubCell"/>
</dbReference>
<dbReference type="InterPro" id="IPR051584">
    <property type="entry name" value="GPCR-associated_LMBR1"/>
</dbReference>
<comment type="subcellular location">
    <subcellularLocation>
        <location evidence="1">Membrane</location>
        <topology evidence="1">Multi-pass membrane protein</topology>
    </subcellularLocation>
</comment>
<dbReference type="EMBL" id="RXIC02000025">
    <property type="protein sequence ID" value="KAB1206830.1"/>
    <property type="molecule type" value="Genomic_DNA"/>
</dbReference>
<evidence type="ECO:0000313" key="8">
    <source>
        <dbReference type="Proteomes" id="UP000516437"/>
    </source>
</evidence>
<proteinExistence type="inferred from homology"/>
<keyword evidence="3 6" id="KW-0812">Transmembrane</keyword>
<evidence type="ECO:0000256" key="3">
    <source>
        <dbReference type="ARBA" id="ARBA00022692"/>
    </source>
</evidence>
<protein>
    <recommendedName>
        <fullName evidence="9">LMBR1 domain-containing protein 2 A</fullName>
    </recommendedName>
</protein>
<evidence type="ECO:0000256" key="5">
    <source>
        <dbReference type="ARBA" id="ARBA00023136"/>
    </source>
</evidence>
<keyword evidence="5 6" id="KW-0472">Membrane</keyword>
<dbReference type="InterPro" id="IPR006876">
    <property type="entry name" value="LMBR1-like_membr_prot"/>
</dbReference>
<keyword evidence="8" id="KW-1185">Reference proteome</keyword>